<feature type="domain" description="C-type lectin" evidence="4">
    <location>
        <begin position="46"/>
        <end position="150"/>
    </location>
</feature>
<proteinExistence type="predicted"/>
<evidence type="ECO:0000256" key="1">
    <source>
        <dbReference type="ARBA" id="ARBA00004401"/>
    </source>
</evidence>
<dbReference type="GO" id="GO:0005886">
    <property type="term" value="C:plasma membrane"/>
    <property type="evidence" value="ECO:0007669"/>
    <property type="project" value="UniProtKB-SubCell"/>
</dbReference>
<feature type="non-terminal residue" evidence="5">
    <location>
        <position position="1"/>
    </location>
</feature>
<organism evidence="5 6">
    <name type="scientific">Alectura lathami</name>
    <name type="common">Australian brush turkey</name>
    <dbReference type="NCBI Taxonomy" id="81907"/>
    <lineage>
        <taxon>Eukaryota</taxon>
        <taxon>Metazoa</taxon>
        <taxon>Chordata</taxon>
        <taxon>Craniata</taxon>
        <taxon>Vertebrata</taxon>
        <taxon>Euteleostomi</taxon>
        <taxon>Archelosauria</taxon>
        <taxon>Archosauria</taxon>
        <taxon>Dinosauria</taxon>
        <taxon>Saurischia</taxon>
        <taxon>Theropoda</taxon>
        <taxon>Coelurosauria</taxon>
        <taxon>Aves</taxon>
        <taxon>Neognathae</taxon>
        <taxon>Galloanserae</taxon>
        <taxon>Galliformes</taxon>
        <taxon>Megapodiidae</taxon>
        <taxon>Alectura</taxon>
    </lineage>
</organism>
<dbReference type="Gene3D" id="3.10.100.10">
    <property type="entry name" value="Mannose-Binding Protein A, subunit A"/>
    <property type="match status" value="1"/>
</dbReference>
<evidence type="ECO:0000256" key="2">
    <source>
        <dbReference type="ARBA" id="ARBA00022734"/>
    </source>
</evidence>
<gene>
    <name evidence="5" type="primary">Clec2e_0</name>
    <name evidence="5" type="ORF">ALELAT_R00869</name>
</gene>
<keyword evidence="6" id="KW-1185">Reference proteome</keyword>
<dbReference type="GO" id="GO:0030246">
    <property type="term" value="F:carbohydrate binding"/>
    <property type="evidence" value="ECO:0007669"/>
    <property type="project" value="UniProtKB-KW"/>
</dbReference>
<evidence type="ECO:0000313" key="5">
    <source>
        <dbReference type="EMBL" id="NXL86067.1"/>
    </source>
</evidence>
<dbReference type="PANTHER" id="PTHR45710:SF35">
    <property type="entry name" value="C-TYPE LECTIN DOMAIN FAMILY 2 MEMBER D"/>
    <property type="match status" value="1"/>
</dbReference>
<feature type="signal peptide" evidence="3">
    <location>
        <begin position="1"/>
        <end position="28"/>
    </location>
</feature>
<evidence type="ECO:0000313" key="6">
    <source>
        <dbReference type="Proteomes" id="UP000562322"/>
    </source>
</evidence>
<feature type="chain" id="PRO_5029853895" evidence="3">
    <location>
        <begin position="29"/>
        <end position="155"/>
    </location>
</feature>
<dbReference type="InterPro" id="IPR016187">
    <property type="entry name" value="CTDL_fold"/>
</dbReference>
<dbReference type="InterPro" id="IPR001304">
    <property type="entry name" value="C-type_lectin-like"/>
</dbReference>
<evidence type="ECO:0000256" key="3">
    <source>
        <dbReference type="SAM" id="SignalP"/>
    </source>
</evidence>
<comment type="caution">
    <text evidence="5">The sequence shown here is derived from an EMBL/GenBank/DDBJ whole genome shotgun (WGS) entry which is preliminary data.</text>
</comment>
<dbReference type="SUPFAM" id="SSF56436">
    <property type="entry name" value="C-type lectin-like"/>
    <property type="match status" value="1"/>
</dbReference>
<dbReference type="PROSITE" id="PS50041">
    <property type="entry name" value="C_TYPE_LECTIN_2"/>
    <property type="match status" value="1"/>
</dbReference>
<dbReference type="AlphaFoldDB" id="A0A7L0W4G1"/>
<dbReference type="InterPro" id="IPR050828">
    <property type="entry name" value="C-type_lectin/matrix_domain"/>
</dbReference>
<comment type="subcellular location">
    <subcellularLocation>
        <location evidence="1">Cell membrane</location>
        <topology evidence="1">Single-pass type II membrane protein</topology>
    </subcellularLocation>
</comment>
<dbReference type="CDD" id="cd03593">
    <property type="entry name" value="CLECT_NK_receptors_like"/>
    <property type="match status" value="1"/>
</dbReference>
<reference evidence="5 6" key="1">
    <citation type="submission" date="2019-09" db="EMBL/GenBank/DDBJ databases">
        <title>Bird 10,000 Genomes (B10K) Project - Family phase.</title>
        <authorList>
            <person name="Zhang G."/>
        </authorList>
    </citation>
    <scope>NUCLEOTIDE SEQUENCE [LARGE SCALE GENOMIC DNA]</scope>
    <source>
        <strain evidence="5">B10K-DU-001-39</strain>
        <tissue evidence="5">Muscle</tissue>
    </source>
</reference>
<evidence type="ECO:0000259" key="4">
    <source>
        <dbReference type="PROSITE" id="PS50041"/>
    </source>
</evidence>
<dbReference type="OrthoDB" id="9906043at2759"/>
<feature type="non-terminal residue" evidence="5">
    <location>
        <position position="155"/>
    </location>
</feature>
<sequence length="155" mass="16986">GACVTCQLSVAAVFIILLVTAVAFAVQAFQPRPQPCAQCPFDWIGFRGKCYYFSEDESNWTSSQASCSALGASLAMFDSAEDLSFTMRYKGSLQHWVGLSREDEEHPWKWVNHSSSSLLFQVQGGGFCAYLGDAGLSSSCCSTQRNWVCNKPALQ</sequence>
<protein>
    <submittedName>
        <fullName evidence="5">CLC2E protein</fullName>
    </submittedName>
</protein>
<dbReference type="Proteomes" id="UP000562322">
    <property type="component" value="Unassembled WGS sequence"/>
</dbReference>
<accession>A0A7L0W4G1</accession>
<dbReference type="SMART" id="SM00034">
    <property type="entry name" value="CLECT"/>
    <property type="match status" value="1"/>
</dbReference>
<dbReference type="EMBL" id="VXAV01003089">
    <property type="protein sequence ID" value="NXL86067.1"/>
    <property type="molecule type" value="Genomic_DNA"/>
</dbReference>
<name>A0A7L0W4G1_ALELA</name>
<dbReference type="Pfam" id="PF00059">
    <property type="entry name" value="Lectin_C"/>
    <property type="match status" value="1"/>
</dbReference>
<keyword evidence="2" id="KW-0430">Lectin</keyword>
<dbReference type="PANTHER" id="PTHR45710">
    <property type="entry name" value="C-TYPE LECTIN DOMAIN-CONTAINING PROTEIN 180"/>
    <property type="match status" value="1"/>
</dbReference>
<keyword evidence="3" id="KW-0732">Signal</keyword>
<dbReference type="InterPro" id="IPR016186">
    <property type="entry name" value="C-type_lectin-like/link_sf"/>
</dbReference>
<dbReference type="InterPro" id="IPR033992">
    <property type="entry name" value="NKR-like_CTLD"/>
</dbReference>